<evidence type="ECO:0000313" key="1">
    <source>
        <dbReference type="EMBL" id="MCP3423126.1"/>
    </source>
</evidence>
<reference evidence="1 2" key="1">
    <citation type="submission" date="2022-06" db="EMBL/GenBank/DDBJ databases">
        <authorList>
            <person name="So Y."/>
        </authorList>
    </citation>
    <scope>NUCLEOTIDE SEQUENCE [LARGE SCALE GENOMIC DNA]</scope>
    <source>
        <strain evidence="1 2">STR3</strain>
    </source>
</reference>
<accession>A0ABT1L2R0</accession>
<comment type="caution">
    <text evidence="1">The sequence shown here is derived from an EMBL/GenBank/DDBJ whole genome shotgun (WGS) entry which is preliminary data.</text>
</comment>
<protein>
    <submittedName>
        <fullName evidence="1">Uncharacterized protein</fullName>
    </submittedName>
</protein>
<sequence length="98" mass="10933">MSSLVELLGRLDDLDRDEVIYAARPWTRHSDAACQVEPDGGSHAPSGLTYLLEVELVHDVAEVWSSWRDGRTPTTEELADAVIHYATHDAYLEPEGTR</sequence>
<dbReference type="RefSeq" id="WP_254182321.1">
    <property type="nucleotide sequence ID" value="NZ_JANARS010000006.1"/>
</dbReference>
<proteinExistence type="predicted"/>
<gene>
    <name evidence="1" type="ORF">NCI01_15085</name>
</gene>
<evidence type="ECO:0000313" key="2">
    <source>
        <dbReference type="Proteomes" id="UP001204524"/>
    </source>
</evidence>
<dbReference type="EMBL" id="JANARS010000006">
    <property type="protein sequence ID" value="MCP3423126.1"/>
    <property type="molecule type" value="Genomic_DNA"/>
</dbReference>
<name>A0ABT1L2R0_9ACTN</name>
<organism evidence="1 2">
    <name type="scientific">Nocardioides pinisoli</name>
    <dbReference type="NCBI Taxonomy" id="2950279"/>
    <lineage>
        <taxon>Bacteria</taxon>
        <taxon>Bacillati</taxon>
        <taxon>Actinomycetota</taxon>
        <taxon>Actinomycetes</taxon>
        <taxon>Propionibacteriales</taxon>
        <taxon>Nocardioidaceae</taxon>
        <taxon>Nocardioides</taxon>
    </lineage>
</organism>
<dbReference type="Proteomes" id="UP001204524">
    <property type="component" value="Unassembled WGS sequence"/>
</dbReference>
<keyword evidence="2" id="KW-1185">Reference proteome</keyword>